<keyword evidence="7 12" id="KW-0479">Metal-binding</keyword>
<reference evidence="15 16" key="1">
    <citation type="submission" date="2019-08" db="EMBL/GenBank/DDBJ databases">
        <title>Paraburkholderia sp. DCY113.</title>
        <authorList>
            <person name="Kang J."/>
        </authorList>
    </citation>
    <scope>NUCLEOTIDE SEQUENCE [LARGE SCALE GENOMIC DNA]</scope>
    <source>
        <strain evidence="15 16">DCY113</strain>
    </source>
</reference>
<evidence type="ECO:0000256" key="4">
    <source>
        <dbReference type="ARBA" id="ARBA00020910"/>
    </source>
</evidence>
<feature type="binding site" evidence="13">
    <location>
        <position position="107"/>
    </location>
    <ligand>
        <name>Fe cation</name>
        <dbReference type="ChEBI" id="CHEBI:24875"/>
    </ligand>
</feature>
<comment type="similarity">
    <text evidence="2 14">Belongs to the Fur family.</text>
</comment>
<comment type="cofactor">
    <cofactor evidence="13">
        <name>Mn(2+)</name>
        <dbReference type="ChEBI" id="CHEBI:29035"/>
    </cofactor>
    <cofactor evidence="13">
        <name>Fe(2+)</name>
        <dbReference type="ChEBI" id="CHEBI:29033"/>
    </cofactor>
    <text evidence="13">Binds 1 Mn(2+) or Fe(2+) ion per subunit.</text>
</comment>
<feature type="binding site" evidence="13">
    <location>
        <position position="88"/>
    </location>
    <ligand>
        <name>Fe cation</name>
        <dbReference type="ChEBI" id="CHEBI:24875"/>
    </ligand>
</feature>
<comment type="caution">
    <text evidence="15">The sequence shown here is derived from an EMBL/GenBank/DDBJ whole genome shotgun (WGS) entry which is preliminary data.</text>
</comment>
<dbReference type="InterPro" id="IPR002481">
    <property type="entry name" value="FUR"/>
</dbReference>
<feature type="binding site" evidence="12">
    <location>
        <position position="92"/>
    </location>
    <ligand>
        <name>Zn(2+)</name>
        <dbReference type="ChEBI" id="CHEBI:29105"/>
    </ligand>
</feature>
<evidence type="ECO:0000256" key="2">
    <source>
        <dbReference type="ARBA" id="ARBA00007957"/>
    </source>
</evidence>
<comment type="subcellular location">
    <subcellularLocation>
        <location evidence="1 14">Cytoplasm</location>
    </subcellularLocation>
</comment>
<dbReference type="PANTHER" id="PTHR33202:SF2">
    <property type="entry name" value="FERRIC UPTAKE REGULATION PROTEIN"/>
    <property type="match status" value="1"/>
</dbReference>
<dbReference type="GO" id="GO:0045892">
    <property type="term" value="P:negative regulation of DNA-templated transcription"/>
    <property type="evidence" value="ECO:0007669"/>
    <property type="project" value="TreeGrafter"/>
</dbReference>
<keyword evidence="13 14" id="KW-0408">Iron</keyword>
<feature type="binding site" evidence="12">
    <location>
        <position position="132"/>
    </location>
    <ligand>
        <name>Zn(2+)</name>
        <dbReference type="ChEBI" id="CHEBI:29105"/>
    </ligand>
</feature>
<accession>A0A5B0GJI3</accession>
<keyword evidence="11 14" id="KW-0804">Transcription</keyword>
<gene>
    <name evidence="14" type="primary">fur</name>
    <name evidence="15" type="ORF">FVF58_35595</name>
</gene>
<keyword evidence="16" id="KW-1185">Reference proteome</keyword>
<dbReference type="InterPro" id="IPR036390">
    <property type="entry name" value="WH_DNA-bd_sf"/>
</dbReference>
<sequence length="148" mass="16961">MNTHRILEHAGLRPTFPRVLLLEFFQQHAHEHFTAEHLYKRLNEDVRNLSLGTLYRALGLLVDAKLLHGVAFGDGRMVYELNDGKQHDHLVCTACGAIREFFDAEIEKRQQAVADSFEFEVSGRQLVVFGLCAECRKTAVRVRTVTRK</sequence>
<evidence type="ECO:0000256" key="12">
    <source>
        <dbReference type="PIRSR" id="PIRSR602481-1"/>
    </source>
</evidence>
<dbReference type="GO" id="GO:0008270">
    <property type="term" value="F:zinc ion binding"/>
    <property type="evidence" value="ECO:0007669"/>
    <property type="project" value="TreeGrafter"/>
</dbReference>
<dbReference type="GO" id="GO:0005829">
    <property type="term" value="C:cytosol"/>
    <property type="evidence" value="ECO:0007669"/>
    <property type="project" value="TreeGrafter"/>
</dbReference>
<dbReference type="Gene3D" id="3.30.1490.190">
    <property type="match status" value="1"/>
</dbReference>
<dbReference type="Gene3D" id="1.10.10.10">
    <property type="entry name" value="Winged helix-like DNA-binding domain superfamily/Winged helix DNA-binding domain"/>
    <property type="match status" value="1"/>
</dbReference>
<name>A0A5B0GJI3_9BURK</name>
<dbReference type="SUPFAM" id="SSF46785">
    <property type="entry name" value="Winged helix' DNA-binding domain"/>
    <property type="match status" value="1"/>
</dbReference>
<dbReference type="Pfam" id="PF01475">
    <property type="entry name" value="FUR"/>
    <property type="match status" value="1"/>
</dbReference>
<dbReference type="InterPro" id="IPR043135">
    <property type="entry name" value="Fur_C"/>
</dbReference>
<evidence type="ECO:0000313" key="15">
    <source>
        <dbReference type="EMBL" id="KAA1003584.1"/>
    </source>
</evidence>
<evidence type="ECO:0000256" key="8">
    <source>
        <dbReference type="ARBA" id="ARBA00022833"/>
    </source>
</evidence>
<dbReference type="GO" id="GO:0000976">
    <property type="term" value="F:transcription cis-regulatory region binding"/>
    <property type="evidence" value="ECO:0007669"/>
    <property type="project" value="TreeGrafter"/>
</dbReference>
<dbReference type="GO" id="GO:0003700">
    <property type="term" value="F:DNA-binding transcription factor activity"/>
    <property type="evidence" value="ECO:0007669"/>
    <property type="project" value="UniProtKB-UniRule"/>
</dbReference>
<evidence type="ECO:0000256" key="6">
    <source>
        <dbReference type="ARBA" id="ARBA00022491"/>
    </source>
</evidence>
<evidence type="ECO:0000256" key="14">
    <source>
        <dbReference type="RuleBase" id="RU364037"/>
    </source>
</evidence>
<dbReference type="InterPro" id="IPR036388">
    <property type="entry name" value="WH-like_DNA-bd_sf"/>
</dbReference>
<keyword evidence="8 12" id="KW-0862">Zinc</keyword>
<evidence type="ECO:0000256" key="5">
    <source>
        <dbReference type="ARBA" id="ARBA00022490"/>
    </source>
</evidence>
<proteinExistence type="inferred from homology"/>
<dbReference type="CDD" id="cd07153">
    <property type="entry name" value="Fur_like"/>
    <property type="match status" value="1"/>
</dbReference>
<keyword evidence="5 14" id="KW-0963">Cytoplasm</keyword>
<dbReference type="RefSeq" id="WP_149674409.1">
    <property type="nucleotide sequence ID" value="NZ_VTUZ01000034.1"/>
</dbReference>
<comment type="subunit">
    <text evidence="3 14">Homodimer.</text>
</comment>
<dbReference type="AlphaFoldDB" id="A0A5B0GJI3"/>
<evidence type="ECO:0000256" key="7">
    <source>
        <dbReference type="ARBA" id="ARBA00022723"/>
    </source>
</evidence>
<keyword evidence="6 14" id="KW-0678">Repressor</keyword>
<organism evidence="15 16">
    <name type="scientific">Paraburkholderia panacisoli</name>
    <dbReference type="NCBI Taxonomy" id="2603818"/>
    <lineage>
        <taxon>Bacteria</taxon>
        <taxon>Pseudomonadati</taxon>
        <taxon>Pseudomonadota</taxon>
        <taxon>Betaproteobacteria</taxon>
        <taxon>Burkholderiales</taxon>
        <taxon>Burkholderiaceae</taxon>
        <taxon>Paraburkholderia</taxon>
    </lineage>
</organism>
<feature type="binding site" evidence="12">
    <location>
        <position position="135"/>
    </location>
    <ligand>
        <name>Zn(2+)</name>
        <dbReference type="ChEBI" id="CHEBI:29105"/>
    </ligand>
</feature>
<evidence type="ECO:0000313" key="16">
    <source>
        <dbReference type="Proteomes" id="UP000325273"/>
    </source>
</evidence>
<dbReference type="PANTHER" id="PTHR33202">
    <property type="entry name" value="ZINC UPTAKE REGULATION PROTEIN"/>
    <property type="match status" value="1"/>
</dbReference>
<keyword evidence="9 14" id="KW-0805">Transcription regulation</keyword>
<evidence type="ECO:0000256" key="3">
    <source>
        <dbReference type="ARBA" id="ARBA00011738"/>
    </source>
</evidence>
<comment type="cofactor">
    <cofactor evidence="12">
        <name>Zn(2+)</name>
        <dbReference type="ChEBI" id="CHEBI:29105"/>
    </cofactor>
    <text evidence="12">Binds 1 zinc ion per subunit.</text>
</comment>
<dbReference type="EMBL" id="VTUZ01000034">
    <property type="protein sequence ID" value="KAA1003584.1"/>
    <property type="molecule type" value="Genomic_DNA"/>
</dbReference>
<keyword evidence="10 14" id="KW-0238">DNA-binding</keyword>
<evidence type="ECO:0000256" key="1">
    <source>
        <dbReference type="ARBA" id="ARBA00004496"/>
    </source>
</evidence>
<dbReference type="GO" id="GO:1900376">
    <property type="term" value="P:regulation of secondary metabolite biosynthetic process"/>
    <property type="evidence" value="ECO:0007669"/>
    <property type="project" value="TreeGrafter"/>
</dbReference>
<evidence type="ECO:0000256" key="9">
    <source>
        <dbReference type="ARBA" id="ARBA00023015"/>
    </source>
</evidence>
<evidence type="ECO:0000256" key="13">
    <source>
        <dbReference type="PIRSR" id="PIRSR602481-2"/>
    </source>
</evidence>
<dbReference type="Proteomes" id="UP000325273">
    <property type="component" value="Unassembled WGS sequence"/>
</dbReference>
<protein>
    <recommendedName>
        <fullName evidence="4 14">Ferric uptake regulation protein</fullName>
    </recommendedName>
</protein>
<evidence type="ECO:0000256" key="10">
    <source>
        <dbReference type="ARBA" id="ARBA00023125"/>
    </source>
</evidence>
<evidence type="ECO:0000256" key="11">
    <source>
        <dbReference type="ARBA" id="ARBA00023163"/>
    </source>
</evidence>
<feature type="binding site" evidence="12">
    <location>
        <position position="95"/>
    </location>
    <ligand>
        <name>Zn(2+)</name>
        <dbReference type="ChEBI" id="CHEBI:29105"/>
    </ligand>
</feature>